<dbReference type="AlphaFoldDB" id="A0A3B0SZ65"/>
<dbReference type="Gene3D" id="3.40.710.10">
    <property type="entry name" value="DD-peptidase/beta-lactamase superfamily"/>
    <property type="match status" value="1"/>
</dbReference>
<keyword evidence="2" id="KW-0645">Protease</keyword>
<gene>
    <name evidence="2" type="ORF">MNBD_BACTEROID03-69</name>
</gene>
<evidence type="ECO:0000313" key="2">
    <source>
        <dbReference type="EMBL" id="VAW09880.1"/>
    </source>
</evidence>
<keyword evidence="2" id="KW-0378">Hydrolase</keyword>
<accession>A0A3B0SZ65</accession>
<dbReference type="InterPro" id="IPR001466">
    <property type="entry name" value="Beta-lactam-related"/>
</dbReference>
<keyword evidence="2" id="KW-0121">Carboxypeptidase</keyword>
<evidence type="ECO:0000259" key="1">
    <source>
        <dbReference type="Pfam" id="PF00144"/>
    </source>
</evidence>
<sequence length="362" mass="40343">MKKLKVLYLILPIIIFQFACSKSDEKAPQFGEDFDREKMDLFFLTIEEKNLGMGSISISKNGQLDYQASYGKSDISNGISATAQTKYRIASITKTFTASIIMQLIEENKLALNTKLDNFFTEIPNSSSITIENLLRHRSGLFNYTNTPYSSEIVTQPATQEELIALFIENGTVFQPDEKTEYSNTNYVLLSFIIEDLDEKSYSNTLEDRIINPLALSNTYNGGLIDTTNEEALSYNRQSDDWILASETNLTLAQGAGSIVSNPNDLNTFYQALFDGKVVSESSLQEMKKMVDGVGIGLFPIPFNDKNAFGHSGQIDGFQSISMHFPDENVTISYTFNGVSMPSNDVLIGALSIYSNLEYTLP</sequence>
<dbReference type="GO" id="GO:0004180">
    <property type="term" value="F:carboxypeptidase activity"/>
    <property type="evidence" value="ECO:0007669"/>
    <property type="project" value="UniProtKB-KW"/>
</dbReference>
<dbReference type="InterPro" id="IPR050491">
    <property type="entry name" value="AmpC-like"/>
</dbReference>
<feature type="domain" description="Beta-lactamase-related" evidence="1">
    <location>
        <begin position="55"/>
        <end position="341"/>
    </location>
</feature>
<dbReference type="PANTHER" id="PTHR46825:SF7">
    <property type="entry name" value="D-ALANYL-D-ALANINE CARBOXYPEPTIDASE"/>
    <property type="match status" value="1"/>
</dbReference>
<reference evidence="2" key="1">
    <citation type="submission" date="2018-06" db="EMBL/GenBank/DDBJ databases">
        <authorList>
            <person name="Zhirakovskaya E."/>
        </authorList>
    </citation>
    <scope>NUCLEOTIDE SEQUENCE</scope>
</reference>
<dbReference type="SUPFAM" id="SSF56601">
    <property type="entry name" value="beta-lactamase/transpeptidase-like"/>
    <property type="match status" value="1"/>
</dbReference>
<name>A0A3B0SZ65_9ZZZZ</name>
<dbReference type="Pfam" id="PF00144">
    <property type="entry name" value="Beta-lactamase"/>
    <property type="match status" value="1"/>
</dbReference>
<organism evidence="2">
    <name type="scientific">hydrothermal vent metagenome</name>
    <dbReference type="NCBI Taxonomy" id="652676"/>
    <lineage>
        <taxon>unclassified sequences</taxon>
        <taxon>metagenomes</taxon>
        <taxon>ecological metagenomes</taxon>
    </lineage>
</organism>
<dbReference type="EMBL" id="UOEL01000004">
    <property type="protein sequence ID" value="VAW09880.1"/>
    <property type="molecule type" value="Genomic_DNA"/>
</dbReference>
<proteinExistence type="predicted"/>
<protein>
    <submittedName>
        <fullName evidence="2">D-alanyl-D-alanine carboxypeptidase-like protein</fullName>
    </submittedName>
</protein>
<dbReference type="InterPro" id="IPR012338">
    <property type="entry name" value="Beta-lactam/transpept-like"/>
</dbReference>
<dbReference type="PANTHER" id="PTHR46825">
    <property type="entry name" value="D-ALANYL-D-ALANINE-CARBOXYPEPTIDASE/ENDOPEPTIDASE AMPH"/>
    <property type="match status" value="1"/>
</dbReference>